<keyword evidence="2" id="KW-1185">Reference proteome</keyword>
<name>A0A449B2V5_9BACT</name>
<evidence type="ECO:0000313" key="2">
    <source>
        <dbReference type="Proteomes" id="UP000290985"/>
    </source>
</evidence>
<proteinExistence type="predicted"/>
<protein>
    <submittedName>
        <fullName evidence="1">Uncharacterized protein</fullName>
    </submittedName>
</protein>
<sequence>MKDIFQNINPLEDLEKITNYLYGPQGPWYTLR</sequence>
<organism evidence="1 2">
    <name type="scientific">Mycoplasmopsis citelli</name>
    <dbReference type="NCBI Taxonomy" id="171281"/>
    <lineage>
        <taxon>Bacteria</taxon>
        <taxon>Bacillati</taxon>
        <taxon>Mycoplasmatota</taxon>
        <taxon>Mycoplasmoidales</taxon>
        <taxon>Metamycoplasmataceae</taxon>
        <taxon>Mycoplasmopsis</taxon>
    </lineage>
</organism>
<evidence type="ECO:0000313" key="1">
    <source>
        <dbReference type="EMBL" id="VEU74885.1"/>
    </source>
</evidence>
<dbReference type="KEGG" id="mcit:NCTC10181_00754"/>
<dbReference type="Proteomes" id="UP000290985">
    <property type="component" value="Chromosome"/>
</dbReference>
<reference evidence="1 2" key="1">
    <citation type="submission" date="2019-01" db="EMBL/GenBank/DDBJ databases">
        <authorList>
            <consortium name="Pathogen Informatics"/>
        </authorList>
    </citation>
    <scope>NUCLEOTIDE SEQUENCE [LARGE SCALE GENOMIC DNA]</scope>
    <source>
        <strain evidence="1 2">NCTC10181</strain>
    </source>
</reference>
<dbReference type="EMBL" id="LR215036">
    <property type="protein sequence ID" value="VEU74885.1"/>
    <property type="molecule type" value="Genomic_DNA"/>
</dbReference>
<dbReference type="AlphaFoldDB" id="A0A449B2V5"/>
<accession>A0A449B2V5</accession>
<gene>
    <name evidence="1" type="ORF">NCTC10181_00754</name>
</gene>